<evidence type="ECO:0000313" key="1">
    <source>
        <dbReference type="EMBL" id="MFD1738617.1"/>
    </source>
</evidence>
<reference evidence="2" key="1">
    <citation type="journal article" date="2019" name="Int. J. Syst. Evol. Microbiol.">
        <title>The Global Catalogue of Microorganisms (GCM) 10K type strain sequencing project: providing services to taxonomists for standard genome sequencing and annotation.</title>
        <authorList>
            <consortium name="The Broad Institute Genomics Platform"/>
            <consortium name="The Broad Institute Genome Sequencing Center for Infectious Disease"/>
            <person name="Wu L."/>
            <person name="Ma J."/>
        </authorList>
    </citation>
    <scope>NUCLEOTIDE SEQUENCE [LARGE SCALE GENOMIC DNA]</scope>
    <source>
        <strain evidence="2">CCUG 49339</strain>
    </source>
</reference>
<comment type="caution">
    <text evidence="1">The sequence shown here is derived from an EMBL/GenBank/DDBJ whole genome shotgun (WGS) entry which is preliminary data.</text>
</comment>
<keyword evidence="2" id="KW-1185">Reference proteome</keyword>
<proteinExistence type="predicted"/>
<protein>
    <submittedName>
        <fullName evidence="1">Uncharacterized protein</fullName>
    </submittedName>
</protein>
<accession>A0ABW4LU20</accession>
<dbReference type="EMBL" id="JBHUEM010000046">
    <property type="protein sequence ID" value="MFD1738617.1"/>
    <property type="molecule type" value="Genomic_DNA"/>
</dbReference>
<dbReference type="Proteomes" id="UP001597214">
    <property type="component" value="Unassembled WGS sequence"/>
</dbReference>
<organism evidence="1 2">
    <name type="scientific">Bacillus salitolerans</name>
    <dbReference type="NCBI Taxonomy" id="1437434"/>
    <lineage>
        <taxon>Bacteria</taxon>
        <taxon>Bacillati</taxon>
        <taxon>Bacillota</taxon>
        <taxon>Bacilli</taxon>
        <taxon>Bacillales</taxon>
        <taxon>Bacillaceae</taxon>
        <taxon>Bacillus</taxon>
    </lineage>
</organism>
<name>A0ABW4LU20_9BACI</name>
<sequence>MSKKKQKIFKYNQDDILEILTEHLAEEGGFDTFQSKAILLGSPGKDLRLITVIGELDDDGITDIDLDELDKSMDYNGSHS</sequence>
<gene>
    <name evidence="1" type="ORF">ACFSCX_19015</name>
</gene>
<evidence type="ECO:0000313" key="2">
    <source>
        <dbReference type="Proteomes" id="UP001597214"/>
    </source>
</evidence>
<dbReference type="RefSeq" id="WP_377929831.1">
    <property type="nucleotide sequence ID" value="NZ_JBHUEM010000046.1"/>
</dbReference>